<keyword evidence="1" id="KW-0805">Transcription regulation</keyword>
<dbReference type="Gene3D" id="1.10.10.10">
    <property type="entry name" value="Winged helix-like DNA-binding domain superfamily/Winged helix DNA-binding domain"/>
    <property type="match status" value="1"/>
</dbReference>
<reference evidence="6" key="1">
    <citation type="submission" date="2015-02" db="EMBL/GenBank/DDBJ databases">
        <title>Draft Genome of Frankia sp. CpI1-S.</title>
        <authorList>
            <person name="Oshone R.T."/>
            <person name="Ngom M."/>
            <person name="Ghodhbane-Gtari F."/>
            <person name="Gtari M."/>
            <person name="Morris K."/>
            <person name="Thomas K."/>
            <person name="Sen A."/>
            <person name="Tisa L.S."/>
        </authorList>
    </citation>
    <scope>NUCLEOTIDE SEQUENCE [LARGE SCALE GENOMIC DNA]</scope>
    <source>
        <strain evidence="6">CpI1-S</strain>
    </source>
</reference>
<dbReference type="OrthoDB" id="3207674at2"/>
<dbReference type="PANTHER" id="PTHR44846">
    <property type="entry name" value="MANNOSYL-D-GLYCERATE TRANSPORT/METABOLISM SYSTEM REPRESSOR MNGR-RELATED"/>
    <property type="match status" value="1"/>
</dbReference>
<dbReference type="PANTHER" id="PTHR44846:SF17">
    <property type="entry name" value="GNTR-FAMILY TRANSCRIPTIONAL REGULATOR"/>
    <property type="match status" value="1"/>
</dbReference>
<accession>A0A0D8B8W0</accession>
<reference evidence="5 6" key="2">
    <citation type="journal article" date="2016" name="Genome Announc.">
        <title>Permanent Draft Genome Sequences for Two Variants of Frankia sp. Strain CpI1, the First Frankia Strain Isolated from Root Nodules of Comptonia peregrina.</title>
        <authorList>
            <person name="Oshone R."/>
            <person name="Hurst S.G.IV."/>
            <person name="Abebe-Akele F."/>
            <person name="Simpson S."/>
            <person name="Morris K."/>
            <person name="Thomas W.K."/>
            <person name="Tisa L.S."/>
        </authorList>
    </citation>
    <scope>NUCLEOTIDE SEQUENCE [LARGE SCALE GENOMIC DNA]</scope>
    <source>
        <strain evidence="6">CpI1-S</strain>
    </source>
</reference>
<dbReference type="AlphaFoldDB" id="A0A0D8B8W0"/>
<evidence type="ECO:0000256" key="2">
    <source>
        <dbReference type="ARBA" id="ARBA00023125"/>
    </source>
</evidence>
<evidence type="ECO:0000313" key="5">
    <source>
        <dbReference type="EMBL" id="KJE20354.1"/>
    </source>
</evidence>
<protein>
    <submittedName>
        <fullName evidence="5">Transcriptional regulator</fullName>
    </submittedName>
</protein>
<dbReference type="InterPro" id="IPR028978">
    <property type="entry name" value="Chorismate_lyase_/UTRA_dom_sf"/>
</dbReference>
<dbReference type="GO" id="GO:0003677">
    <property type="term" value="F:DNA binding"/>
    <property type="evidence" value="ECO:0007669"/>
    <property type="project" value="UniProtKB-KW"/>
</dbReference>
<keyword evidence="3" id="KW-0804">Transcription</keyword>
<dbReference type="PROSITE" id="PS50949">
    <property type="entry name" value="HTH_GNTR"/>
    <property type="match status" value="1"/>
</dbReference>
<dbReference type="Proteomes" id="UP000032545">
    <property type="component" value="Unassembled WGS sequence"/>
</dbReference>
<evidence type="ECO:0000313" key="6">
    <source>
        <dbReference type="Proteomes" id="UP000032545"/>
    </source>
</evidence>
<proteinExistence type="predicted"/>
<evidence type="ECO:0000256" key="1">
    <source>
        <dbReference type="ARBA" id="ARBA00023015"/>
    </source>
</evidence>
<dbReference type="EMBL" id="JYFN01000062">
    <property type="protein sequence ID" value="KJE20354.1"/>
    <property type="molecule type" value="Genomic_DNA"/>
</dbReference>
<dbReference type="Gene3D" id="3.40.1410.10">
    <property type="entry name" value="Chorismate lyase-like"/>
    <property type="match status" value="1"/>
</dbReference>
<dbReference type="PRINTS" id="PR00035">
    <property type="entry name" value="HTHGNTR"/>
</dbReference>
<sequence>MSEEFGRPLYLRIADDLRQKIVGGELADGARIDSESRLVTQWSTTRSTVRQALEVVRSEGLIEKQMGRGAFVRRRPTADSRRILRNRGVHRDERGYYFDPAAADWVALAPPVLSRGTAPRDIADMLGVPADTQVVIRDRRMGPAGGQILHISTSYLPADLAAGTPLEAINTGPGGIYDRMEQDMGLRLSWVDYYAARMPTADEASILGVPISVPLLRIIRVTDDESGRVVEVNDTRMSSEKFMVARPLVRAAEA</sequence>
<dbReference type="InterPro" id="IPR036390">
    <property type="entry name" value="WH_DNA-bd_sf"/>
</dbReference>
<feature type="domain" description="HTH gntR-type" evidence="4">
    <location>
        <begin position="7"/>
        <end position="75"/>
    </location>
</feature>
<dbReference type="InterPro" id="IPR011663">
    <property type="entry name" value="UTRA"/>
</dbReference>
<keyword evidence="6" id="KW-1185">Reference proteome</keyword>
<dbReference type="InterPro" id="IPR050679">
    <property type="entry name" value="Bact_HTH_transcr_reg"/>
</dbReference>
<dbReference type="SMART" id="SM00345">
    <property type="entry name" value="HTH_GNTR"/>
    <property type="match status" value="1"/>
</dbReference>
<dbReference type="CDD" id="cd07377">
    <property type="entry name" value="WHTH_GntR"/>
    <property type="match status" value="1"/>
</dbReference>
<dbReference type="SMART" id="SM00866">
    <property type="entry name" value="UTRA"/>
    <property type="match status" value="1"/>
</dbReference>
<evidence type="ECO:0000256" key="3">
    <source>
        <dbReference type="ARBA" id="ARBA00023163"/>
    </source>
</evidence>
<name>A0A0D8B8W0_9ACTN</name>
<dbReference type="RefSeq" id="WP_044887811.1">
    <property type="nucleotide sequence ID" value="NZ_JYFN01000062.1"/>
</dbReference>
<dbReference type="SUPFAM" id="SSF46785">
    <property type="entry name" value="Winged helix' DNA-binding domain"/>
    <property type="match status" value="1"/>
</dbReference>
<dbReference type="Pfam" id="PF07702">
    <property type="entry name" value="UTRA"/>
    <property type="match status" value="1"/>
</dbReference>
<dbReference type="InterPro" id="IPR000524">
    <property type="entry name" value="Tscrpt_reg_HTH_GntR"/>
</dbReference>
<dbReference type="SUPFAM" id="SSF64288">
    <property type="entry name" value="Chorismate lyase-like"/>
    <property type="match status" value="1"/>
</dbReference>
<dbReference type="Pfam" id="PF00392">
    <property type="entry name" value="GntR"/>
    <property type="match status" value="1"/>
</dbReference>
<dbReference type="PATRIC" id="fig|1502723.3.peg.5739"/>
<dbReference type="GO" id="GO:0045892">
    <property type="term" value="P:negative regulation of DNA-templated transcription"/>
    <property type="evidence" value="ECO:0007669"/>
    <property type="project" value="TreeGrafter"/>
</dbReference>
<dbReference type="InterPro" id="IPR036388">
    <property type="entry name" value="WH-like_DNA-bd_sf"/>
</dbReference>
<keyword evidence="2" id="KW-0238">DNA-binding</keyword>
<gene>
    <name evidence="5" type="ORF">FF36_05328</name>
</gene>
<dbReference type="GO" id="GO:0003700">
    <property type="term" value="F:DNA-binding transcription factor activity"/>
    <property type="evidence" value="ECO:0007669"/>
    <property type="project" value="InterPro"/>
</dbReference>
<comment type="caution">
    <text evidence="5">The sequence shown here is derived from an EMBL/GenBank/DDBJ whole genome shotgun (WGS) entry which is preliminary data.</text>
</comment>
<organism evidence="5 6">
    <name type="scientific">Frankia torreyi</name>
    <dbReference type="NCBI Taxonomy" id="1856"/>
    <lineage>
        <taxon>Bacteria</taxon>
        <taxon>Bacillati</taxon>
        <taxon>Actinomycetota</taxon>
        <taxon>Actinomycetes</taxon>
        <taxon>Frankiales</taxon>
        <taxon>Frankiaceae</taxon>
        <taxon>Frankia</taxon>
    </lineage>
</organism>
<evidence type="ECO:0000259" key="4">
    <source>
        <dbReference type="PROSITE" id="PS50949"/>
    </source>
</evidence>